<organism evidence="8 9">
    <name type="scientific">Solanum commersonii</name>
    <name type="common">Commerson's wild potato</name>
    <name type="synonym">Commerson's nightshade</name>
    <dbReference type="NCBI Taxonomy" id="4109"/>
    <lineage>
        <taxon>Eukaryota</taxon>
        <taxon>Viridiplantae</taxon>
        <taxon>Streptophyta</taxon>
        <taxon>Embryophyta</taxon>
        <taxon>Tracheophyta</taxon>
        <taxon>Spermatophyta</taxon>
        <taxon>Magnoliopsida</taxon>
        <taxon>eudicotyledons</taxon>
        <taxon>Gunneridae</taxon>
        <taxon>Pentapetalae</taxon>
        <taxon>asterids</taxon>
        <taxon>lamiids</taxon>
        <taxon>Solanales</taxon>
        <taxon>Solanaceae</taxon>
        <taxon>Solanoideae</taxon>
        <taxon>Solaneae</taxon>
        <taxon>Solanum</taxon>
    </lineage>
</organism>
<protein>
    <recommendedName>
        <fullName evidence="7">WRKY domain-containing protein</fullName>
    </recommendedName>
</protein>
<feature type="compositionally biased region" description="Low complexity" evidence="6">
    <location>
        <begin position="113"/>
        <end position="122"/>
    </location>
</feature>
<dbReference type="PROSITE" id="PS50811">
    <property type="entry name" value="WRKY"/>
    <property type="match status" value="1"/>
</dbReference>
<dbReference type="OrthoDB" id="1879341at2759"/>
<dbReference type="GO" id="GO:0003700">
    <property type="term" value="F:DNA-binding transcription factor activity"/>
    <property type="evidence" value="ECO:0007669"/>
    <property type="project" value="InterPro"/>
</dbReference>
<evidence type="ECO:0000313" key="8">
    <source>
        <dbReference type="EMBL" id="KAG5618653.1"/>
    </source>
</evidence>
<dbReference type="InterPro" id="IPR044810">
    <property type="entry name" value="WRKY_plant"/>
</dbReference>
<dbReference type="Proteomes" id="UP000824120">
    <property type="component" value="Chromosome 3"/>
</dbReference>
<dbReference type="InterPro" id="IPR003657">
    <property type="entry name" value="WRKY_dom"/>
</dbReference>
<dbReference type="SMART" id="SM00774">
    <property type="entry name" value="WRKY"/>
    <property type="match status" value="1"/>
</dbReference>
<comment type="subcellular location">
    <subcellularLocation>
        <location evidence="1">Nucleus</location>
    </subcellularLocation>
</comment>
<evidence type="ECO:0000256" key="5">
    <source>
        <dbReference type="ARBA" id="ARBA00023242"/>
    </source>
</evidence>
<name>A0A9J6A253_SOLCO</name>
<dbReference type="GO" id="GO:0050832">
    <property type="term" value="P:defense response to fungus"/>
    <property type="evidence" value="ECO:0007669"/>
    <property type="project" value="UniProtKB-ARBA"/>
</dbReference>
<dbReference type="GO" id="GO:0009751">
    <property type="term" value="P:response to salicylic acid"/>
    <property type="evidence" value="ECO:0007669"/>
    <property type="project" value="UniProtKB-ARBA"/>
</dbReference>
<feature type="compositionally biased region" description="Low complexity" evidence="6">
    <location>
        <begin position="92"/>
        <end position="104"/>
    </location>
</feature>
<feature type="region of interest" description="Disordered" evidence="6">
    <location>
        <begin position="286"/>
        <end position="324"/>
    </location>
</feature>
<dbReference type="GO" id="GO:0043565">
    <property type="term" value="F:sequence-specific DNA binding"/>
    <property type="evidence" value="ECO:0007669"/>
    <property type="project" value="InterPro"/>
</dbReference>
<keyword evidence="3" id="KW-0238">DNA-binding</keyword>
<dbReference type="InterPro" id="IPR036576">
    <property type="entry name" value="WRKY_dom_sf"/>
</dbReference>
<evidence type="ECO:0000256" key="1">
    <source>
        <dbReference type="ARBA" id="ARBA00004123"/>
    </source>
</evidence>
<proteinExistence type="predicted"/>
<evidence type="ECO:0000313" key="9">
    <source>
        <dbReference type="Proteomes" id="UP000824120"/>
    </source>
</evidence>
<feature type="compositionally biased region" description="Polar residues" evidence="6">
    <location>
        <begin position="235"/>
        <end position="261"/>
    </location>
</feature>
<dbReference type="EMBL" id="JACXVP010000003">
    <property type="protein sequence ID" value="KAG5618653.1"/>
    <property type="molecule type" value="Genomic_DNA"/>
</dbReference>
<dbReference type="GO" id="GO:0002237">
    <property type="term" value="P:response to molecule of bacterial origin"/>
    <property type="evidence" value="ECO:0007669"/>
    <property type="project" value="UniProtKB-ARBA"/>
</dbReference>
<evidence type="ECO:0000256" key="2">
    <source>
        <dbReference type="ARBA" id="ARBA00023015"/>
    </source>
</evidence>
<dbReference type="GO" id="GO:0042742">
    <property type="term" value="P:defense response to bacterium"/>
    <property type="evidence" value="ECO:0007669"/>
    <property type="project" value="UniProtKB-ARBA"/>
</dbReference>
<dbReference type="AlphaFoldDB" id="A0A9J6A253"/>
<keyword evidence="5" id="KW-0539">Nucleus</keyword>
<dbReference type="Gene3D" id="2.20.25.80">
    <property type="entry name" value="WRKY domain"/>
    <property type="match status" value="1"/>
</dbReference>
<evidence type="ECO:0000256" key="3">
    <source>
        <dbReference type="ARBA" id="ARBA00023125"/>
    </source>
</evidence>
<dbReference type="GO" id="GO:0031347">
    <property type="term" value="P:regulation of defense response"/>
    <property type="evidence" value="ECO:0007669"/>
    <property type="project" value="UniProtKB-ARBA"/>
</dbReference>
<feature type="compositionally biased region" description="Basic and acidic residues" evidence="6">
    <location>
        <begin position="310"/>
        <end position="323"/>
    </location>
</feature>
<dbReference type="GO" id="GO:0005634">
    <property type="term" value="C:nucleus"/>
    <property type="evidence" value="ECO:0007669"/>
    <property type="project" value="UniProtKB-SubCell"/>
</dbReference>
<feature type="compositionally biased region" description="Polar residues" evidence="6">
    <location>
        <begin position="287"/>
        <end position="303"/>
    </location>
</feature>
<keyword evidence="9" id="KW-1185">Reference proteome</keyword>
<feature type="compositionally biased region" description="Polar residues" evidence="6">
    <location>
        <begin position="123"/>
        <end position="133"/>
    </location>
</feature>
<comment type="caution">
    <text evidence="8">The sequence shown here is derived from an EMBL/GenBank/DDBJ whole genome shotgun (WGS) entry which is preliminary data.</text>
</comment>
<feature type="compositionally biased region" description="Basic and acidic residues" evidence="6">
    <location>
        <begin position="143"/>
        <end position="154"/>
    </location>
</feature>
<gene>
    <name evidence="8" type="ORF">H5410_018477</name>
</gene>
<feature type="region of interest" description="Disordered" evidence="6">
    <location>
        <begin position="232"/>
        <end position="261"/>
    </location>
</feature>
<keyword evidence="2" id="KW-0805">Transcription regulation</keyword>
<sequence>MEFTSLVDTSLDLNFRPLRISDELPKQEVESNFIGLGRDPVLPIKDEAGNLMEELNRVNAENKKLTEMLTVMCQNYNSLRNQLTEYLSKQNSSTSGADQDQSSDGSKKRNVENNNNNNNNNNEIVKSSVQVLNSESSSSDEDSSPKKPREEHIKTKTSRVYMRTEPSDTSLIVKDGYQWRKYGQKVTRDNPSPRAYFKCSFAPTCPVKKKVQRSVEDQSILVATYEGEHNHSKVDSVTTTSPSSRFNPKNNLSGNYTASVMPSSTTNIINTSGPKPMLTLDLAEPKTLQNDVKKVNSNTSSASGHKRKSPGNDHQQHQNRPEFQHFLIEQMASSLTKDPSFQAALAAAISGKFLQNNNNTKDKMNE</sequence>
<evidence type="ECO:0000256" key="6">
    <source>
        <dbReference type="SAM" id="MobiDB-lite"/>
    </source>
</evidence>
<reference evidence="8 9" key="1">
    <citation type="submission" date="2020-09" db="EMBL/GenBank/DDBJ databases">
        <title>De no assembly of potato wild relative species, Solanum commersonii.</title>
        <authorList>
            <person name="Cho K."/>
        </authorList>
    </citation>
    <scope>NUCLEOTIDE SEQUENCE [LARGE SCALE GENOMIC DNA]</scope>
    <source>
        <strain evidence="8">LZ3.2</strain>
        <tissue evidence="8">Leaf</tissue>
    </source>
</reference>
<evidence type="ECO:0000256" key="4">
    <source>
        <dbReference type="ARBA" id="ARBA00023163"/>
    </source>
</evidence>
<dbReference type="PANTHER" id="PTHR31429:SF3">
    <property type="entry name" value="WRKY TRANSCRIPTION FACTOR 40-RELATED"/>
    <property type="match status" value="1"/>
</dbReference>
<dbReference type="Pfam" id="PF03106">
    <property type="entry name" value="WRKY"/>
    <property type="match status" value="1"/>
</dbReference>
<keyword evidence="4" id="KW-0804">Transcription</keyword>
<dbReference type="FunFam" id="2.20.25.80:FF:000008">
    <property type="entry name" value="WRKY transcription factor 40"/>
    <property type="match status" value="1"/>
</dbReference>
<evidence type="ECO:0000259" key="7">
    <source>
        <dbReference type="PROSITE" id="PS50811"/>
    </source>
</evidence>
<feature type="region of interest" description="Disordered" evidence="6">
    <location>
        <begin position="88"/>
        <end position="162"/>
    </location>
</feature>
<accession>A0A9J6A253</accession>
<dbReference type="PANTHER" id="PTHR31429">
    <property type="entry name" value="WRKY TRANSCRIPTION FACTOR 36-RELATED"/>
    <property type="match status" value="1"/>
</dbReference>
<feature type="domain" description="WRKY" evidence="7">
    <location>
        <begin position="168"/>
        <end position="234"/>
    </location>
</feature>
<dbReference type="SUPFAM" id="SSF118290">
    <property type="entry name" value="WRKY DNA-binding domain"/>
    <property type="match status" value="1"/>
</dbReference>